<evidence type="ECO:0000313" key="2">
    <source>
        <dbReference type="Proteomes" id="UP000076632"/>
    </source>
</evidence>
<organism evidence="1 2">
    <name type="scientific">Xylona heveae (strain CBS 132557 / TC161)</name>
    <dbReference type="NCBI Taxonomy" id="1328760"/>
    <lineage>
        <taxon>Eukaryota</taxon>
        <taxon>Fungi</taxon>
        <taxon>Dikarya</taxon>
        <taxon>Ascomycota</taxon>
        <taxon>Pezizomycotina</taxon>
        <taxon>Xylonomycetes</taxon>
        <taxon>Xylonales</taxon>
        <taxon>Xylonaceae</taxon>
        <taxon>Xylona</taxon>
    </lineage>
</organism>
<dbReference type="AlphaFoldDB" id="A0A165FQ50"/>
<gene>
    <name evidence="1" type="ORF">L228DRAFT_168833</name>
</gene>
<dbReference type="InParanoid" id="A0A165FQ50"/>
<protein>
    <submittedName>
        <fullName evidence="1">Uncharacterized protein</fullName>
    </submittedName>
</protein>
<dbReference type="Proteomes" id="UP000076632">
    <property type="component" value="Unassembled WGS sequence"/>
</dbReference>
<name>A0A165FQ50_XYLHT</name>
<reference evidence="1 2" key="1">
    <citation type="journal article" date="2016" name="Fungal Biol.">
        <title>The genome of Xylona heveae provides a window into fungal endophytism.</title>
        <authorList>
            <person name="Gazis R."/>
            <person name="Kuo A."/>
            <person name="Riley R."/>
            <person name="LaButti K."/>
            <person name="Lipzen A."/>
            <person name="Lin J."/>
            <person name="Amirebrahimi M."/>
            <person name="Hesse C.N."/>
            <person name="Spatafora J.W."/>
            <person name="Henrissat B."/>
            <person name="Hainaut M."/>
            <person name="Grigoriev I.V."/>
            <person name="Hibbett D.S."/>
        </authorList>
    </citation>
    <scope>NUCLEOTIDE SEQUENCE [LARGE SCALE GENOMIC DNA]</scope>
    <source>
        <strain evidence="1 2">TC161</strain>
    </source>
</reference>
<accession>A0A165FQ50</accession>
<evidence type="ECO:0000313" key="1">
    <source>
        <dbReference type="EMBL" id="KZF21244.1"/>
    </source>
</evidence>
<sequence length="164" mass="18859">MLFPVTERISTNARLFQEIHGMIWYEGRIRLIAVQEQLYLTCCDSQGSICGYGTRSPQMGCLQRDACDHRHTILTSTLYSHCCIHSCTLFTKVHLSLLHFLVDWKWTGKEIVLRHGAVLLIVPLTGSWTRSTTLIDIPEMTFPNEPLSPRYIYMRYVGFSRCSG</sequence>
<dbReference type="RefSeq" id="XP_018186799.1">
    <property type="nucleotide sequence ID" value="XM_018329463.1"/>
</dbReference>
<dbReference type="GeneID" id="28894600"/>
<proteinExistence type="predicted"/>
<keyword evidence="2" id="KW-1185">Reference proteome</keyword>
<dbReference type="EMBL" id="KV407461">
    <property type="protein sequence ID" value="KZF21244.1"/>
    <property type="molecule type" value="Genomic_DNA"/>
</dbReference>